<proteinExistence type="predicted"/>
<evidence type="ECO:0000256" key="1">
    <source>
        <dbReference type="SAM" id="Phobius"/>
    </source>
</evidence>
<comment type="caution">
    <text evidence="2">The sequence shown here is derived from an EMBL/GenBank/DDBJ whole genome shotgun (WGS) entry which is preliminary data.</text>
</comment>
<protein>
    <submittedName>
        <fullName evidence="2">Uncharacterized protein</fullName>
    </submittedName>
</protein>
<accession>A0A497VD62</accession>
<reference evidence="2 3" key="1">
    <citation type="submission" date="2018-10" db="EMBL/GenBank/DDBJ databases">
        <title>Genomic Encyclopedia of Archaeal and Bacterial Type Strains, Phase II (KMG-II): from individual species to whole genera.</title>
        <authorList>
            <person name="Goeker M."/>
        </authorList>
    </citation>
    <scope>NUCLEOTIDE SEQUENCE [LARGE SCALE GENOMIC DNA]</scope>
    <source>
        <strain evidence="2 3">DSM 29466</strain>
    </source>
</reference>
<dbReference type="EMBL" id="RCCE01000005">
    <property type="protein sequence ID" value="RLJ41232.1"/>
    <property type="molecule type" value="Genomic_DNA"/>
</dbReference>
<keyword evidence="1" id="KW-0812">Transmembrane</keyword>
<feature type="transmembrane region" description="Helical" evidence="1">
    <location>
        <begin position="29"/>
        <end position="50"/>
    </location>
</feature>
<gene>
    <name evidence="2" type="ORF">BCF46_3020</name>
</gene>
<dbReference type="Proteomes" id="UP000269157">
    <property type="component" value="Unassembled WGS sequence"/>
</dbReference>
<organism evidence="2 3">
    <name type="scientific">Litoreibacter meonggei</name>
    <dbReference type="NCBI Taxonomy" id="1049199"/>
    <lineage>
        <taxon>Bacteria</taxon>
        <taxon>Pseudomonadati</taxon>
        <taxon>Pseudomonadota</taxon>
        <taxon>Alphaproteobacteria</taxon>
        <taxon>Rhodobacterales</taxon>
        <taxon>Roseobacteraceae</taxon>
        <taxon>Litoreibacter</taxon>
    </lineage>
</organism>
<keyword evidence="3" id="KW-1185">Reference proteome</keyword>
<evidence type="ECO:0000313" key="3">
    <source>
        <dbReference type="Proteomes" id="UP000269157"/>
    </source>
</evidence>
<dbReference type="AlphaFoldDB" id="A0A497VD62"/>
<sequence length="52" mass="5177">METIPLAFYAVICGLLSLAAPSFGGVLPRVAIGAIVGASSAAVLPSLIALMY</sequence>
<evidence type="ECO:0000313" key="2">
    <source>
        <dbReference type="EMBL" id="RLJ41232.1"/>
    </source>
</evidence>
<keyword evidence="1" id="KW-1133">Transmembrane helix</keyword>
<keyword evidence="1" id="KW-0472">Membrane</keyword>
<name>A0A497VD62_9RHOB</name>